<gene>
    <name evidence="6" type="ORF">KAR29_05110</name>
</gene>
<dbReference type="EMBL" id="CP072943">
    <property type="protein sequence ID" value="QTX33268.1"/>
    <property type="molecule type" value="Genomic_DNA"/>
</dbReference>
<feature type="coiled-coil region" evidence="2">
    <location>
        <begin position="24"/>
        <end position="58"/>
    </location>
</feature>
<dbReference type="InterPro" id="IPR016047">
    <property type="entry name" value="M23ase_b-sheet_dom"/>
</dbReference>
<evidence type="ECO:0000256" key="4">
    <source>
        <dbReference type="SAM" id="SignalP"/>
    </source>
</evidence>
<organism evidence="6 7">
    <name type="scientific">Aminithiophilus ramosus</name>
    <dbReference type="NCBI Taxonomy" id="3029084"/>
    <lineage>
        <taxon>Bacteria</taxon>
        <taxon>Thermotogati</taxon>
        <taxon>Synergistota</taxon>
        <taxon>Synergistia</taxon>
        <taxon>Synergistales</taxon>
        <taxon>Aminithiophilaceae</taxon>
        <taxon>Aminithiophilus</taxon>
    </lineage>
</organism>
<accession>A0A9Q7AQ74</accession>
<reference evidence="7" key="1">
    <citation type="submission" date="2021-04" db="EMBL/GenBank/DDBJ databases">
        <title>A novel Synergistetes isolate from a pyrite-forming mixed culture.</title>
        <authorList>
            <person name="Bunk B."/>
            <person name="Sproer C."/>
            <person name="Spring S."/>
            <person name="Pester M."/>
        </authorList>
    </citation>
    <scope>NUCLEOTIDE SEQUENCE [LARGE SCALE GENOMIC DNA]</scope>
    <source>
        <strain evidence="7">J.5.4.2-T.3.5.2</strain>
    </source>
</reference>
<dbReference type="InterPro" id="IPR050570">
    <property type="entry name" value="Cell_wall_metabolism_enzyme"/>
</dbReference>
<dbReference type="GO" id="GO:0004222">
    <property type="term" value="F:metalloendopeptidase activity"/>
    <property type="evidence" value="ECO:0007669"/>
    <property type="project" value="TreeGrafter"/>
</dbReference>
<feature type="signal peptide" evidence="4">
    <location>
        <begin position="1"/>
        <end position="21"/>
    </location>
</feature>
<keyword evidence="7" id="KW-1185">Reference proteome</keyword>
<evidence type="ECO:0000256" key="3">
    <source>
        <dbReference type="SAM" id="MobiDB-lite"/>
    </source>
</evidence>
<dbReference type="RefSeq" id="WP_274374545.1">
    <property type="nucleotide sequence ID" value="NZ_CP072943.1"/>
</dbReference>
<sequence>MKGSAALLLAVLLLSPLTAQALTREEVDRSLRQEEARLAQIEAQVAAHRQKLGETAQKEKSLLDELSRINEKTVVTQQKIVVLDLQQKKVAGRIEDLEKEIASTRKDLVGVQELLRKRLLALYKYGNGADLDLLLSTGDVQEALATTYLLKRITDQDRLFFDDLARKKEGLEKALGELESQRGQLKRQRASLEKEKKEYNQSLAQRNKALDTIRREKVSFERAEKEFAQAQAELEQRIRRLLQEKQRLAEEARRAAAAAAAAQSGRRPPSPPPAAYKPGGRLKWPIQGKVMSPFGTRVHPVFKTKTTHTGIDIDGNRGDLVGAAEAGEILFTGWLRGYGQIVVVDHGGDLTTVYAHLSRISVAEGDRVKVGQTVGLVGDTGVATGPHLHFEVRVNGEAKDPMRYLGGR</sequence>
<feature type="coiled-coil region" evidence="2">
    <location>
        <begin position="87"/>
        <end position="114"/>
    </location>
</feature>
<evidence type="ECO:0000259" key="5">
    <source>
        <dbReference type="Pfam" id="PF01551"/>
    </source>
</evidence>
<evidence type="ECO:0000313" key="6">
    <source>
        <dbReference type="EMBL" id="QTX33268.1"/>
    </source>
</evidence>
<feature type="compositionally biased region" description="Low complexity" evidence="3">
    <location>
        <begin position="256"/>
        <end position="267"/>
    </location>
</feature>
<dbReference type="PANTHER" id="PTHR21666:SF289">
    <property type="entry name" value="L-ALA--D-GLU ENDOPEPTIDASE"/>
    <property type="match status" value="1"/>
</dbReference>
<evidence type="ECO:0000256" key="2">
    <source>
        <dbReference type="SAM" id="Coils"/>
    </source>
</evidence>
<dbReference type="SUPFAM" id="SSF51261">
    <property type="entry name" value="Duplicated hybrid motif"/>
    <property type="match status" value="1"/>
</dbReference>
<proteinExistence type="predicted"/>
<feature type="domain" description="M23ase beta-sheet core" evidence="5">
    <location>
        <begin position="307"/>
        <end position="401"/>
    </location>
</feature>
<evidence type="ECO:0000256" key="1">
    <source>
        <dbReference type="ARBA" id="ARBA00022729"/>
    </source>
</evidence>
<name>A0A9Q7AQ74_9BACT</name>
<feature type="region of interest" description="Disordered" evidence="3">
    <location>
        <begin position="256"/>
        <end position="280"/>
    </location>
</feature>
<dbReference type="Gene3D" id="2.70.70.10">
    <property type="entry name" value="Glucose Permease (Domain IIA)"/>
    <property type="match status" value="1"/>
</dbReference>
<protein>
    <submittedName>
        <fullName evidence="6">Peptidoglycan DD-metalloendopeptidase family protein</fullName>
    </submittedName>
</protein>
<dbReference type="Gene3D" id="6.10.250.3150">
    <property type="match status" value="1"/>
</dbReference>
<dbReference type="AlphaFoldDB" id="A0A9Q7AQ74"/>
<dbReference type="PANTHER" id="PTHR21666">
    <property type="entry name" value="PEPTIDASE-RELATED"/>
    <property type="match status" value="1"/>
</dbReference>
<evidence type="ECO:0000313" key="7">
    <source>
        <dbReference type="Proteomes" id="UP000671879"/>
    </source>
</evidence>
<dbReference type="Pfam" id="PF01551">
    <property type="entry name" value="Peptidase_M23"/>
    <property type="match status" value="1"/>
</dbReference>
<dbReference type="InterPro" id="IPR011055">
    <property type="entry name" value="Dup_hybrid_motif"/>
</dbReference>
<keyword evidence="1 4" id="KW-0732">Signal</keyword>
<dbReference type="CDD" id="cd12797">
    <property type="entry name" value="M23_peptidase"/>
    <property type="match status" value="1"/>
</dbReference>
<dbReference type="Proteomes" id="UP000671879">
    <property type="component" value="Chromosome"/>
</dbReference>
<dbReference type="KEGG" id="aram:KAR29_05110"/>
<feature type="chain" id="PRO_5040146193" evidence="4">
    <location>
        <begin position="22"/>
        <end position="408"/>
    </location>
</feature>
<keyword evidence="2" id="KW-0175">Coiled coil</keyword>